<dbReference type="Pfam" id="PF18962">
    <property type="entry name" value="Por_Secre_tail"/>
    <property type="match status" value="1"/>
</dbReference>
<dbReference type="InterPro" id="IPR026444">
    <property type="entry name" value="Secre_tail"/>
</dbReference>
<dbReference type="NCBIfam" id="TIGR04183">
    <property type="entry name" value="Por_Secre_tail"/>
    <property type="match status" value="1"/>
</dbReference>
<dbReference type="EMBL" id="MFYX01000104">
    <property type="protein sequence ID" value="OGK02643.1"/>
    <property type="molecule type" value="Genomic_DNA"/>
</dbReference>
<evidence type="ECO:0000259" key="1">
    <source>
        <dbReference type="Pfam" id="PF18962"/>
    </source>
</evidence>
<gene>
    <name evidence="2" type="ORF">A2519_11320</name>
</gene>
<accession>A0A1F7F7P2</accession>
<protein>
    <recommendedName>
        <fullName evidence="1">Secretion system C-terminal sorting domain-containing protein</fullName>
    </recommendedName>
</protein>
<proteinExistence type="predicted"/>
<reference evidence="2 3" key="1">
    <citation type="journal article" date="2016" name="Nat. Commun.">
        <title>Thousands of microbial genomes shed light on interconnected biogeochemical processes in an aquifer system.</title>
        <authorList>
            <person name="Anantharaman K."/>
            <person name="Brown C.T."/>
            <person name="Hug L.A."/>
            <person name="Sharon I."/>
            <person name="Castelle C.J."/>
            <person name="Probst A.J."/>
            <person name="Thomas B.C."/>
            <person name="Singh A."/>
            <person name="Wilkins M.J."/>
            <person name="Karaoz U."/>
            <person name="Brodie E.L."/>
            <person name="Williams K.H."/>
            <person name="Hubbard S.S."/>
            <person name="Banfield J.F."/>
        </authorList>
    </citation>
    <scope>NUCLEOTIDE SEQUENCE [LARGE SCALE GENOMIC DNA]</scope>
</reference>
<feature type="domain" description="Secretion system C-terminal sorting" evidence="1">
    <location>
        <begin position="706"/>
        <end position="774"/>
    </location>
</feature>
<evidence type="ECO:0000313" key="3">
    <source>
        <dbReference type="Proteomes" id="UP000179243"/>
    </source>
</evidence>
<organism evidence="2 3">
    <name type="scientific">Candidatus Raymondbacteria bacterium RIFOXYD12_FULL_49_13</name>
    <dbReference type="NCBI Taxonomy" id="1817890"/>
    <lineage>
        <taxon>Bacteria</taxon>
        <taxon>Raymondiibacteriota</taxon>
    </lineage>
</organism>
<sequence length="782" mass="86487">MPSLKHGILFCIACFLPFHDTLHAKVYSPKVLTQHAADLSGNWDNFKHFPLFQGKTDQALAEAVFSYLTDTITGFYHSFDVRAEYSGWENTTIRAGQEAAGNYGDRIEFWLARDPVLAYNVHGYGLCFHNSQCFNGVMNALGFPVRTGTMRTYHKFSEIFFNGSWHYIDADQRGYVKLSSGVIPSWLMLAQHSNFFDSNSFAITPYFPFPANAQGPGMLSLSTIKAFADSTRLNSSFHEQSVSNHVLCHTMDYVLRKGESIRRYWRSDSGRFYCAIEQWDRNAATAGAYWSGVATQYWPNFNRDPFGPKSWETGLSGSANTTGFGIITYKPDLTGLCADYTDGVYADSNVVQRNQGIMLSANGSGYVIFKTYTPYVIIAKANDVQTRTDDTEGALLKYTTAGNTEVFISKDNGASWYSIETGSDLDAQKDLSVQIYGRYGYLVKFVFTGSADAAGLAAFETQTMVSVAPMSLPYLKEGSNVMTYTTSDVRGFKTTPVNLHIDISDSAAANRTIVSNTMAAYNPYVLLKKMQNGDVVLKAAGPAGSKMKWCSIGSFMYGGWNQAYDYTFGVSKTASNFTDVAVYQPIAGNHWNATMNKTVDLSDYSDELYVRYHTSGSGGYDRLFLYAHYEDSVMIPEDQVRVTYCFDQDGLERTFSFDADSGATHTEVLSGVIQNRWVEIAVPSSGASGIVTGGKKNNPDLMTVAVFPNPFNPAVTISIRTNKETPMHVALYTVSGRCVADLTPYMAHGTVTWDASAAPAGVYYIKVRTRQGMHTRAIALVR</sequence>
<dbReference type="InterPro" id="IPR038765">
    <property type="entry name" value="Papain-like_cys_pep_sf"/>
</dbReference>
<dbReference type="Proteomes" id="UP000179243">
    <property type="component" value="Unassembled WGS sequence"/>
</dbReference>
<name>A0A1F7F7P2_UNCRA</name>
<evidence type="ECO:0000313" key="2">
    <source>
        <dbReference type="EMBL" id="OGK02643.1"/>
    </source>
</evidence>
<dbReference type="SUPFAM" id="SSF54001">
    <property type="entry name" value="Cysteine proteinases"/>
    <property type="match status" value="1"/>
</dbReference>
<comment type="caution">
    <text evidence="2">The sequence shown here is derived from an EMBL/GenBank/DDBJ whole genome shotgun (WGS) entry which is preliminary data.</text>
</comment>
<dbReference type="AlphaFoldDB" id="A0A1F7F7P2"/>